<dbReference type="EMBL" id="JAUYZG010000023">
    <property type="protein sequence ID" value="KAK2870746.1"/>
    <property type="molecule type" value="Genomic_DNA"/>
</dbReference>
<feature type="compositionally biased region" description="Basic residues" evidence="1">
    <location>
        <begin position="36"/>
        <end position="51"/>
    </location>
</feature>
<dbReference type="AlphaFoldDB" id="A0AA88NZN6"/>
<sequence>MPEEMKEVTERDCGIQNEDRLEYSTRSQPSNGQRQRVSHAFRVKKCPRKTHKDKETKRHMAGLRSTVRQISCETEPLVSDGANSAAKRFQKKHHKHPSIPRQHAGISPGSAQADGHC</sequence>
<protein>
    <submittedName>
        <fullName evidence="2">Uncharacterized protein</fullName>
    </submittedName>
</protein>
<name>A0AA88NZN6_9TELE</name>
<feature type="region of interest" description="Disordered" evidence="1">
    <location>
        <begin position="1"/>
        <end position="117"/>
    </location>
</feature>
<gene>
    <name evidence="2" type="ORF">Q8A67_023273</name>
</gene>
<organism evidence="2 3">
    <name type="scientific">Cirrhinus molitorella</name>
    <name type="common">mud carp</name>
    <dbReference type="NCBI Taxonomy" id="172907"/>
    <lineage>
        <taxon>Eukaryota</taxon>
        <taxon>Metazoa</taxon>
        <taxon>Chordata</taxon>
        <taxon>Craniata</taxon>
        <taxon>Vertebrata</taxon>
        <taxon>Euteleostomi</taxon>
        <taxon>Actinopterygii</taxon>
        <taxon>Neopterygii</taxon>
        <taxon>Teleostei</taxon>
        <taxon>Ostariophysi</taxon>
        <taxon>Cypriniformes</taxon>
        <taxon>Cyprinidae</taxon>
        <taxon>Labeoninae</taxon>
        <taxon>Labeonini</taxon>
        <taxon>Cirrhinus</taxon>
    </lineage>
</organism>
<evidence type="ECO:0000313" key="3">
    <source>
        <dbReference type="Proteomes" id="UP001187343"/>
    </source>
</evidence>
<proteinExistence type="predicted"/>
<accession>A0AA88NZN6</accession>
<feature type="compositionally biased region" description="Basic residues" evidence="1">
    <location>
        <begin position="88"/>
        <end position="98"/>
    </location>
</feature>
<evidence type="ECO:0000256" key="1">
    <source>
        <dbReference type="SAM" id="MobiDB-lite"/>
    </source>
</evidence>
<evidence type="ECO:0000313" key="2">
    <source>
        <dbReference type="EMBL" id="KAK2870746.1"/>
    </source>
</evidence>
<reference evidence="2" key="1">
    <citation type="submission" date="2023-08" db="EMBL/GenBank/DDBJ databases">
        <title>Chromosome-level Genome Assembly of mud carp (Cirrhinus molitorella).</title>
        <authorList>
            <person name="Liu H."/>
        </authorList>
    </citation>
    <scope>NUCLEOTIDE SEQUENCE</scope>
    <source>
        <strain evidence="2">Prfri</strain>
        <tissue evidence="2">Muscle</tissue>
    </source>
</reference>
<feature type="compositionally biased region" description="Polar residues" evidence="1">
    <location>
        <begin position="24"/>
        <end position="35"/>
    </location>
</feature>
<feature type="compositionally biased region" description="Basic and acidic residues" evidence="1">
    <location>
        <begin position="1"/>
        <end position="23"/>
    </location>
</feature>
<comment type="caution">
    <text evidence="2">The sequence shown here is derived from an EMBL/GenBank/DDBJ whole genome shotgun (WGS) entry which is preliminary data.</text>
</comment>
<keyword evidence="3" id="KW-1185">Reference proteome</keyword>
<dbReference type="Proteomes" id="UP001187343">
    <property type="component" value="Unassembled WGS sequence"/>
</dbReference>